<evidence type="ECO:0000259" key="2">
    <source>
        <dbReference type="Pfam" id="PF12850"/>
    </source>
</evidence>
<proteinExistence type="inferred from homology"/>
<gene>
    <name evidence="3" type="ORF">RHRU231_450169</name>
</gene>
<comment type="similarity">
    <text evidence="1">Belongs to the metallophosphoesterase superfamily. YfcE family.</text>
</comment>
<dbReference type="Pfam" id="PF12850">
    <property type="entry name" value="Metallophos_2"/>
    <property type="match status" value="1"/>
</dbReference>
<evidence type="ECO:0000313" key="4">
    <source>
        <dbReference type="Proteomes" id="UP000042997"/>
    </source>
</evidence>
<reference evidence="3 4" key="1">
    <citation type="journal article" date="2014" name="Genome Announc.">
        <title>Draft Genome Sequence of Propane- and Butane-Oxidizing Actinobacterium Rhodococcus ruber IEGM 231.</title>
        <authorList>
            <person name="Ivshina I.B."/>
            <person name="Kuyukina M.S."/>
            <person name="Krivoruchko A.V."/>
            <person name="Barbe V."/>
            <person name="Fischer C."/>
        </authorList>
    </citation>
    <scope>NUCLEOTIDE SEQUENCE [LARGE SCALE GENOMIC DNA]</scope>
</reference>
<dbReference type="AlphaFoldDB" id="A0A098BLC2"/>
<evidence type="ECO:0000313" key="3">
    <source>
        <dbReference type="EMBL" id="CDZ89002.1"/>
    </source>
</evidence>
<sequence>MTGNTWMTSDLHLGHRFVAELRGFATVDEHDAEIIGNLHACTRSGDQLWILGDISSGSSTGERHALKLLDEYAAARGVAMHLITGNHDSVNPYHRDSHKHFRAFTDVFTTVQPFARRKVAGTYVWLSHFPWFGGGDRGDVERHSEARLHDNGRDFLVHGHLHGAYGRWTGERSIDVGLENTGLRPLNWSHLVEMISKRAEELSNG</sequence>
<dbReference type="Proteomes" id="UP000042997">
    <property type="component" value="Unassembled WGS sequence"/>
</dbReference>
<evidence type="ECO:0000256" key="1">
    <source>
        <dbReference type="ARBA" id="ARBA00008950"/>
    </source>
</evidence>
<dbReference type="InterPro" id="IPR024654">
    <property type="entry name" value="Calcineurin-like_PHP_lpxH"/>
</dbReference>
<organism evidence="3 4">
    <name type="scientific">Rhodococcus ruber</name>
    <dbReference type="NCBI Taxonomy" id="1830"/>
    <lineage>
        <taxon>Bacteria</taxon>
        <taxon>Bacillati</taxon>
        <taxon>Actinomycetota</taxon>
        <taxon>Actinomycetes</taxon>
        <taxon>Mycobacteriales</taxon>
        <taxon>Nocardiaceae</taxon>
        <taxon>Rhodococcus</taxon>
    </lineage>
</organism>
<protein>
    <submittedName>
        <fullName evidence="3">Phosphoprotein phosphatase</fullName>
    </submittedName>
</protein>
<name>A0A098BLC2_9NOCA</name>
<feature type="domain" description="Calcineurin-like phosphoesterase" evidence="2">
    <location>
        <begin position="28"/>
        <end position="167"/>
    </location>
</feature>
<dbReference type="SUPFAM" id="SSF56300">
    <property type="entry name" value="Metallo-dependent phosphatases"/>
    <property type="match status" value="1"/>
</dbReference>
<dbReference type="Gene3D" id="3.60.21.10">
    <property type="match status" value="1"/>
</dbReference>
<dbReference type="EMBL" id="CCSD01000056">
    <property type="protein sequence ID" value="CDZ89002.1"/>
    <property type="molecule type" value="Genomic_DNA"/>
</dbReference>
<dbReference type="RefSeq" id="WP_040272076.1">
    <property type="nucleotide sequence ID" value="NZ_JAPWIU010000038.1"/>
</dbReference>
<accession>A0A098BLC2</accession>
<dbReference type="OrthoDB" id="5380073at2"/>
<dbReference type="InterPro" id="IPR029052">
    <property type="entry name" value="Metallo-depent_PP-like"/>
</dbReference>